<dbReference type="Proteomes" id="UP000063229">
    <property type="component" value="Chromosome"/>
</dbReference>
<dbReference type="Pfam" id="PF02120">
    <property type="entry name" value="Flg_hook"/>
    <property type="match status" value="1"/>
</dbReference>
<keyword evidence="2" id="KW-0969">Cilium</keyword>
<dbReference type="RefSeq" id="WP_060782579.1">
    <property type="nucleotide sequence ID" value="NZ_CP014135.1"/>
</dbReference>
<dbReference type="EMBL" id="CP014135">
    <property type="protein sequence ID" value="AMB85290.1"/>
    <property type="molecule type" value="Genomic_DNA"/>
</dbReference>
<keyword evidence="2" id="KW-0966">Cell projection</keyword>
<keyword evidence="2" id="KW-0282">Flagellum</keyword>
<dbReference type="Gene3D" id="3.30.750.140">
    <property type="match status" value="1"/>
</dbReference>
<evidence type="ECO:0000313" key="2">
    <source>
        <dbReference type="EMBL" id="AMB85290.1"/>
    </source>
</evidence>
<dbReference type="STRING" id="46677.AWM79_08235"/>
<feature type="domain" description="Flagellar hook-length control protein-like C-terminal" evidence="1">
    <location>
        <begin position="432"/>
        <end position="511"/>
    </location>
</feature>
<evidence type="ECO:0000313" key="3">
    <source>
        <dbReference type="Proteomes" id="UP000063229"/>
    </source>
</evidence>
<reference evidence="2 3" key="1">
    <citation type="submission" date="2016-01" db="EMBL/GenBank/DDBJ databases">
        <authorList>
            <person name="McClelland M."/>
            <person name="Jain A."/>
            <person name="Saraogi P."/>
            <person name="Mendelson R."/>
            <person name="Westerman R."/>
            <person name="SanMiguel P."/>
            <person name="Csonka L."/>
        </authorList>
    </citation>
    <scope>NUCLEOTIDE SEQUENCE [LARGE SCALE GENOMIC DNA]</scope>
    <source>
        <strain evidence="2 3">NCPPB 2472</strain>
    </source>
</reference>
<evidence type="ECO:0000259" key="1">
    <source>
        <dbReference type="Pfam" id="PF02120"/>
    </source>
</evidence>
<organism evidence="2 3">
    <name type="scientific">Pseudomonas agarici</name>
    <dbReference type="NCBI Taxonomy" id="46677"/>
    <lineage>
        <taxon>Bacteria</taxon>
        <taxon>Pseudomonadati</taxon>
        <taxon>Pseudomonadota</taxon>
        <taxon>Gammaproteobacteria</taxon>
        <taxon>Pseudomonadales</taxon>
        <taxon>Pseudomonadaceae</taxon>
        <taxon>Pseudomonas</taxon>
    </lineage>
</organism>
<name>A0A0X1SZT1_PSEAA</name>
<keyword evidence="3" id="KW-1185">Reference proteome</keyword>
<dbReference type="InterPro" id="IPR021136">
    <property type="entry name" value="Flagellar_hook_control-like_C"/>
</dbReference>
<proteinExistence type="predicted"/>
<dbReference type="InterPro" id="IPR038610">
    <property type="entry name" value="FliK-like_C_sf"/>
</dbReference>
<accession>A0A0X1SZT1</accession>
<sequence>MTGELNISPLTQVIAASSRPAVLASELLRLTPPQDGLIAPGQSVKADVLSLKQAGQTFQMLLKLTTDNGRQSTVQATGSQPLPQGTQLTVTQPSAGNLAITVLQARSANVAVLTRLDTAQLPAGTLLQGKVISRQVLPAVPGEPLVYRSLVSLLNTVLSGTTLALDSPQPLRIGSLLSALVQDSQNLSFVPLGDRQEQLAVAQQLLTQQARQGSLDSLISHLRNLPQNDELAQAPDLRTAIASLLDDLPDMAQLSNPRGLTQALQNSGLFFEAKLLLGQNPTLTPDFKGSLLRLIAQVIPQLPDTATANPGAGAAVLAQALPGFVRSALGALGQVGGKAQPLGFPLPSRLLRTLAGEGSLENLLHLAAAAVSRLQSHQLASLEQTGRTPDGNLQTTWQLEIPLRNLQDIVPLQVKIQREETSENEASEQPQQREHKAPLWRVELAFDLAPLGPLHVQAQLLQGSLSGRLWAERPATATLIESELGALREQLRASGLNVGELDCHQGLPPQGNQTRLEQRWVDETA</sequence>
<protein>
    <submittedName>
        <fullName evidence="2">Flagellar hook-length control protein FliK</fullName>
    </submittedName>
</protein>
<gene>
    <name evidence="2" type="ORF">AWM79_08235</name>
</gene>
<dbReference type="AlphaFoldDB" id="A0A0X1SZT1"/>
<dbReference type="KEGG" id="pagb:AWM79_08235"/>